<dbReference type="AlphaFoldDB" id="A0A9N8PMI4"/>
<evidence type="ECO:0000313" key="1">
    <source>
        <dbReference type="EMBL" id="CAD0105941.1"/>
    </source>
</evidence>
<name>A0A9N8PMI4_9PEZI</name>
<evidence type="ECO:0000313" key="2">
    <source>
        <dbReference type="Proteomes" id="UP000745764"/>
    </source>
</evidence>
<organism evidence="1 2">
    <name type="scientific">Aureobasidium uvarum</name>
    <dbReference type="NCBI Taxonomy" id="2773716"/>
    <lineage>
        <taxon>Eukaryota</taxon>
        <taxon>Fungi</taxon>
        <taxon>Dikarya</taxon>
        <taxon>Ascomycota</taxon>
        <taxon>Pezizomycotina</taxon>
        <taxon>Dothideomycetes</taxon>
        <taxon>Dothideomycetidae</taxon>
        <taxon>Dothideales</taxon>
        <taxon>Saccotheciaceae</taxon>
        <taxon>Aureobasidium</taxon>
    </lineage>
</organism>
<dbReference type="EMBL" id="CAINUL010000001">
    <property type="protein sequence ID" value="CAD0105941.1"/>
    <property type="molecule type" value="Genomic_DNA"/>
</dbReference>
<accession>A0A9N8PMI4</accession>
<gene>
    <name evidence="1" type="ORF">AWRI4620_LOCUS196</name>
</gene>
<keyword evidence="2" id="KW-1185">Reference proteome</keyword>
<sequence length="58" mass="6364">RQRLRERRTSPATGEALFAARRASKIYSGGGDIDEEEAGADLSASMRRLGLLRNDDSI</sequence>
<dbReference type="Proteomes" id="UP000745764">
    <property type="component" value="Unassembled WGS sequence"/>
</dbReference>
<proteinExistence type="predicted"/>
<feature type="non-terminal residue" evidence="1">
    <location>
        <position position="1"/>
    </location>
</feature>
<protein>
    <submittedName>
        <fullName evidence="1">Uncharacterized protein</fullName>
    </submittedName>
</protein>
<reference evidence="1" key="1">
    <citation type="submission" date="2020-06" db="EMBL/GenBank/DDBJ databases">
        <authorList>
            <person name="Onetto C."/>
        </authorList>
    </citation>
    <scope>NUCLEOTIDE SEQUENCE</scope>
</reference>
<comment type="caution">
    <text evidence="1">The sequence shown here is derived from an EMBL/GenBank/DDBJ whole genome shotgun (WGS) entry which is preliminary data.</text>
</comment>